<dbReference type="EMBL" id="CP015772">
    <property type="protein sequence ID" value="ANH81662.1"/>
    <property type="molecule type" value="Genomic_DNA"/>
</dbReference>
<protein>
    <submittedName>
        <fullName evidence="1">Uncharacterized protein</fullName>
    </submittedName>
</protein>
<gene>
    <name evidence="1" type="ORF">A8C56_12325</name>
</gene>
<keyword evidence="2" id="KW-1185">Reference proteome</keyword>
<dbReference type="Proteomes" id="UP000077667">
    <property type="component" value="Chromosome"/>
</dbReference>
<name>A0A1A9I4Q2_9BACT</name>
<sequence>MLVYHPAFDLYHCVFRILQILEHMKRKDVEVDRLRIWDFYLTFPNEARKIRFPQDLKELKRVFKSNAPNPYEDLMDAKRILLRMRSYQEAALKCLASYKLIDTEELNRGIIRRTDQTIPDEIKEKLAQLNIEQQNVLKLVEGFNELPLFGKSGLKERTGLIDFKYDPK</sequence>
<dbReference type="Pfam" id="PF20291">
    <property type="entry name" value="MC5"/>
    <property type="match status" value="1"/>
</dbReference>
<dbReference type="InterPro" id="IPR046901">
    <property type="entry name" value="ABC-3C_MC5"/>
</dbReference>
<dbReference type="STRING" id="1176587.A8C56_12325"/>
<dbReference type="KEGG" id="nia:A8C56_12325"/>
<reference evidence="1 2" key="1">
    <citation type="submission" date="2016-05" db="EMBL/GenBank/DDBJ databases">
        <title>Niabella ginsenosidivorans BS26 whole genome sequencing.</title>
        <authorList>
            <person name="Im W.T."/>
            <person name="Siddiqi M.Z."/>
        </authorList>
    </citation>
    <scope>NUCLEOTIDE SEQUENCE [LARGE SCALE GENOMIC DNA]</scope>
    <source>
        <strain evidence="1 2">BS26</strain>
    </source>
</reference>
<accession>A0A1A9I4Q2</accession>
<evidence type="ECO:0000313" key="1">
    <source>
        <dbReference type="EMBL" id="ANH81662.1"/>
    </source>
</evidence>
<proteinExistence type="predicted"/>
<organism evidence="1 2">
    <name type="scientific">Niabella ginsenosidivorans</name>
    <dbReference type="NCBI Taxonomy" id="1176587"/>
    <lineage>
        <taxon>Bacteria</taxon>
        <taxon>Pseudomonadati</taxon>
        <taxon>Bacteroidota</taxon>
        <taxon>Chitinophagia</taxon>
        <taxon>Chitinophagales</taxon>
        <taxon>Chitinophagaceae</taxon>
        <taxon>Niabella</taxon>
    </lineage>
</organism>
<dbReference type="RefSeq" id="WP_067756399.1">
    <property type="nucleotide sequence ID" value="NZ_CP015772.1"/>
</dbReference>
<evidence type="ECO:0000313" key="2">
    <source>
        <dbReference type="Proteomes" id="UP000077667"/>
    </source>
</evidence>
<dbReference type="AlphaFoldDB" id="A0A1A9I4Q2"/>